<dbReference type="Proteomes" id="UP001331515">
    <property type="component" value="Unassembled WGS sequence"/>
</dbReference>
<keyword evidence="4" id="KW-1185">Reference proteome</keyword>
<protein>
    <submittedName>
        <fullName evidence="3">Uncharacterized protein</fullName>
    </submittedName>
</protein>
<reference evidence="3 4" key="1">
    <citation type="journal article" date="2023" name="Mol. Biol. Evol.">
        <title>Genomics of Secondarily Temperate Adaptation in the Only Non-Antarctic Icefish.</title>
        <authorList>
            <person name="Rivera-Colon A.G."/>
            <person name="Rayamajhi N."/>
            <person name="Minhas B.F."/>
            <person name="Madrigal G."/>
            <person name="Bilyk K.T."/>
            <person name="Yoon V."/>
            <person name="Hune M."/>
            <person name="Gregory S."/>
            <person name="Cheng C.H.C."/>
            <person name="Catchen J.M."/>
        </authorList>
    </citation>
    <scope>NUCLEOTIDE SEQUENCE [LARGE SCALE GENOMIC DNA]</scope>
    <source>
        <tissue evidence="3">White muscle</tissue>
    </source>
</reference>
<feature type="transmembrane region" description="Helical" evidence="2">
    <location>
        <begin position="41"/>
        <end position="59"/>
    </location>
</feature>
<name>A0AAN8C6V7_CHAGU</name>
<evidence type="ECO:0000256" key="2">
    <source>
        <dbReference type="SAM" id="Phobius"/>
    </source>
</evidence>
<gene>
    <name evidence="3" type="ORF">CgunFtcFv8_015690</name>
</gene>
<keyword evidence="2" id="KW-0472">Membrane</keyword>
<organism evidence="3 4">
    <name type="scientific">Champsocephalus gunnari</name>
    <name type="common">Mackerel icefish</name>
    <dbReference type="NCBI Taxonomy" id="52237"/>
    <lineage>
        <taxon>Eukaryota</taxon>
        <taxon>Metazoa</taxon>
        <taxon>Chordata</taxon>
        <taxon>Craniata</taxon>
        <taxon>Vertebrata</taxon>
        <taxon>Euteleostomi</taxon>
        <taxon>Actinopterygii</taxon>
        <taxon>Neopterygii</taxon>
        <taxon>Teleostei</taxon>
        <taxon>Neoteleostei</taxon>
        <taxon>Acanthomorphata</taxon>
        <taxon>Eupercaria</taxon>
        <taxon>Perciformes</taxon>
        <taxon>Notothenioidei</taxon>
        <taxon>Channichthyidae</taxon>
        <taxon>Champsocephalus</taxon>
    </lineage>
</organism>
<feature type="region of interest" description="Disordered" evidence="1">
    <location>
        <begin position="86"/>
        <end position="126"/>
    </location>
</feature>
<evidence type="ECO:0000313" key="3">
    <source>
        <dbReference type="EMBL" id="KAK5898255.1"/>
    </source>
</evidence>
<dbReference type="EMBL" id="JAURVH010001533">
    <property type="protein sequence ID" value="KAK5898255.1"/>
    <property type="molecule type" value="Genomic_DNA"/>
</dbReference>
<feature type="compositionally biased region" description="Polar residues" evidence="1">
    <location>
        <begin position="94"/>
        <end position="120"/>
    </location>
</feature>
<evidence type="ECO:0000313" key="4">
    <source>
        <dbReference type="Proteomes" id="UP001331515"/>
    </source>
</evidence>
<keyword evidence="2" id="KW-0812">Transmembrane</keyword>
<comment type="caution">
    <text evidence="3">The sequence shown here is derived from an EMBL/GenBank/DDBJ whole genome shotgun (WGS) entry which is preliminary data.</text>
</comment>
<keyword evidence="2" id="KW-1133">Transmembrane helix</keyword>
<dbReference type="AlphaFoldDB" id="A0AAN8C6V7"/>
<accession>A0AAN8C6V7</accession>
<sequence>MRSTSWWSHFVWDLPPQYLPQHFGGPPTPFHPQHTKRGQELAWVIGIIIISAFSASWVPEKVRKQHEDRLISMLVLASIWQQTIGKGPGPGHSSMAQDSSHRQNTTTHCSRSHTGSQNCHTGWLAE</sequence>
<evidence type="ECO:0000256" key="1">
    <source>
        <dbReference type="SAM" id="MobiDB-lite"/>
    </source>
</evidence>
<proteinExistence type="predicted"/>